<accession>A0A411WR01</accession>
<reference evidence="1 2" key="1">
    <citation type="submission" date="2019-03" db="EMBL/GenBank/DDBJ databases">
        <title>Pragia sp. nov. isolated from the gut tract of Carduelis flavirostris.</title>
        <authorList>
            <person name="Ge Y."/>
        </authorList>
    </citation>
    <scope>NUCLEOTIDE SEQUENCE [LARGE SCALE GENOMIC DNA]</scope>
    <source>
        <strain evidence="1 2">CF-458</strain>
    </source>
</reference>
<dbReference type="RefSeq" id="WP_130593360.1">
    <property type="nucleotide sequence ID" value="NZ_CP034752.1"/>
</dbReference>
<keyword evidence="2" id="KW-1185">Reference proteome</keyword>
<evidence type="ECO:0000313" key="1">
    <source>
        <dbReference type="EMBL" id="QBH98435.1"/>
    </source>
</evidence>
<gene>
    <name evidence="1" type="ORF">EKN56_19790</name>
</gene>
<evidence type="ECO:0000313" key="2">
    <source>
        <dbReference type="Proteomes" id="UP000293154"/>
    </source>
</evidence>
<sequence>MNNVIQFKRNTVLEGYYVEAKSEVIKIYQLQSDNKYHEQEAIPFADVARRLDEGAWDDKPALALKIITIWGNTINQLSDTDVLLTWRWLIASTFERELREKNGVVRVERCPDEFVDCAVYRSNQGAMNIYLSTERFAMANNIEAALIERFGVEQGTRNATQFYIMMRSEDGGLSDFGWEVLTEMHDGFLQQLNESGMPEAPTAH</sequence>
<protein>
    <submittedName>
        <fullName evidence="1">Uncharacterized protein</fullName>
    </submittedName>
</protein>
<dbReference type="AlphaFoldDB" id="A0A411WR01"/>
<proteinExistence type="predicted"/>
<organism evidence="1 2">
    <name type="scientific">Limnobaculum zhutongyuii</name>
    <dbReference type="NCBI Taxonomy" id="2498113"/>
    <lineage>
        <taxon>Bacteria</taxon>
        <taxon>Pseudomonadati</taxon>
        <taxon>Pseudomonadota</taxon>
        <taxon>Gammaproteobacteria</taxon>
        <taxon>Enterobacterales</taxon>
        <taxon>Budviciaceae</taxon>
        <taxon>Limnobaculum</taxon>
    </lineage>
</organism>
<dbReference type="OrthoDB" id="6434096at2"/>
<dbReference type="Proteomes" id="UP000293154">
    <property type="component" value="Chromosome"/>
</dbReference>
<dbReference type="EMBL" id="CP034752">
    <property type="protein sequence ID" value="QBH98435.1"/>
    <property type="molecule type" value="Genomic_DNA"/>
</dbReference>
<name>A0A411WR01_9GAMM</name>
<dbReference type="KEGG" id="prag:EKN56_19790"/>